<dbReference type="EMBL" id="JANPWB010000016">
    <property type="protein sequence ID" value="KAJ1082313.1"/>
    <property type="molecule type" value="Genomic_DNA"/>
</dbReference>
<dbReference type="AlphaFoldDB" id="A0AAV7KTQ0"/>
<name>A0AAV7KTQ0_PLEWA</name>
<sequence>MRKTLRRFCFHRVEVRRFFSSQENNASIWSALSNVSRPCIVFTLPVVFALEIQPHDDPKTVQRRLRSPSLRQLCWALFLKAPCVDSSVALQASVNFQPRIRRRVDFPAADRSLDDLFPARPSVHGFLRLRLAASPFRVPGTGLAPQGRVGVSPETPGAGREKSLLSLRLQTT</sequence>
<keyword evidence="2" id="KW-1185">Reference proteome</keyword>
<protein>
    <submittedName>
        <fullName evidence="1">Uncharacterized protein</fullName>
    </submittedName>
</protein>
<dbReference type="Proteomes" id="UP001066276">
    <property type="component" value="Chromosome 12"/>
</dbReference>
<proteinExistence type="predicted"/>
<comment type="caution">
    <text evidence="1">The sequence shown here is derived from an EMBL/GenBank/DDBJ whole genome shotgun (WGS) entry which is preliminary data.</text>
</comment>
<evidence type="ECO:0000313" key="1">
    <source>
        <dbReference type="EMBL" id="KAJ1082313.1"/>
    </source>
</evidence>
<organism evidence="1 2">
    <name type="scientific">Pleurodeles waltl</name>
    <name type="common">Iberian ribbed newt</name>
    <dbReference type="NCBI Taxonomy" id="8319"/>
    <lineage>
        <taxon>Eukaryota</taxon>
        <taxon>Metazoa</taxon>
        <taxon>Chordata</taxon>
        <taxon>Craniata</taxon>
        <taxon>Vertebrata</taxon>
        <taxon>Euteleostomi</taxon>
        <taxon>Amphibia</taxon>
        <taxon>Batrachia</taxon>
        <taxon>Caudata</taxon>
        <taxon>Salamandroidea</taxon>
        <taxon>Salamandridae</taxon>
        <taxon>Pleurodelinae</taxon>
        <taxon>Pleurodeles</taxon>
    </lineage>
</organism>
<accession>A0AAV7KTQ0</accession>
<reference evidence="1" key="1">
    <citation type="journal article" date="2022" name="bioRxiv">
        <title>Sequencing and chromosome-scale assembly of the giantPleurodeles waltlgenome.</title>
        <authorList>
            <person name="Brown T."/>
            <person name="Elewa A."/>
            <person name="Iarovenko S."/>
            <person name="Subramanian E."/>
            <person name="Araus A.J."/>
            <person name="Petzold A."/>
            <person name="Susuki M."/>
            <person name="Suzuki K.-i.T."/>
            <person name="Hayashi T."/>
            <person name="Toyoda A."/>
            <person name="Oliveira C."/>
            <person name="Osipova E."/>
            <person name="Leigh N.D."/>
            <person name="Simon A."/>
            <person name="Yun M.H."/>
        </authorList>
    </citation>
    <scope>NUCLEOTIDE SEQUENCE</scope>
    <source>
        <strain evidence="1">20211129_DDA</strain>
        <tissue evidence="1">Liver</tissue>
    </source>
</reference>
<evidence type="ECO:0000313" key="2">
    <source>
        <dbReference type="Proteomes" id="UP001066276"/>
    </source>
</evidence>
<gene>
    <name evidence="1" type="ORF">NDU88_002481</name>
</gene>